<dbReference type="Gene3D" id="1.10.10.690">
    <property type="entry name" value="YidB-like"/>
    <property type="match status" value="1"/>
</dbReference>
<feature type="compositionally biased region" description="Basic and acidic residues" evidence="1">
    <location>
        <begin position="1"/>
        <end position="17"/>
    </location>
</feature>
<dbReference type="EMBL" id="JAVKVN010000001">
    <property type="protein sequence ID" value="MDR7944206.1"/>
    <property type="molecule type" value="Genomic_DNA"/>
</dbReference>
<dbReference type="InterPro" id="IPR027405">
    <property type="entry name" value="YidB-like"/>
</dbReference>
<reference evidence="3" key="1">
    <citation type="submission" date="2023-07" db="EMBL/GenBank/DDBJ databases">
        <title>Glyphosate-induced phosphonatase operons in soil bacteria of genus Achromobacter.</title>
        <authorList>
            <person name="Epiktetov D.O."/>
            <person name="Sviridov A.V."/>
            <person name="Tarlachkov S.V."/>
            <person name="Shushkova T.V."/>
            <person name="Toropygin I.Y."/>
            <person name="Leontievsky A."/>
        </authorList>
    </citation>
    <scope>NUCLEOTIDE SEQUENCE [LARGE SCALE GENOMIC DNA]</scope>
    <source>
        <strain evidence="3">Kg 16</strain>
    </source>
</reference>
<dbReference type="Pfam" id="PF20159">
    <property type="entry name" value="YidB"/>
    <property type="match status" value="1"/>
</dbReference>
<evidence type="ECO:0000256" key="1">
    <source>
        <dbReference type="SAM" id="MobiDB-lite"/>
    </source>
</evidence>
<dbReference type="InterPro" id="IPR045372">
    <property type="entry name" value="YidB"/>
</dbReference>
<gene>
    <name evidence="2" type="ORF">RIU57_03775</name>
</gene>
<sequence>MDKLCKDAGCHPSDDRRGGRHGPILDLRFFRSTMMSLLDTLASMAGGGQQGGSASLLPALIEQLNKYPGGLTGLIASFQKGGLSEIVASWVGTGQNMPVSADQLGSVLDPGVVNELAAKTGQDTDSVLGSLSSLLPQLVDKATPNGEVQGEQQFNPADLLASLSGIFGNRAG</sequence>
<protein>
    <submittedName>
        <fullName evidence="2">YidB family protein</fullName>
    </submittedName>
</protein>
<keyword evidence="3" id="KW-1185">Reference proteome</keyword>
<accession>A0ABU2D7Y1</accession>
<comment type="caution">
    <text evidence="2">The sequence shown here is derived from an EMBL/GenBank/DDBJ whole genome shotgun (WGS) entry which is preliminary data.</text>
</comment>
<dbReference type="SUPFAM" id="SSF140804">
    <property type="entry name" value="YidB-like"/>
    <property type="match status" value="1"/>
</dbReference>
<evidence type="ECO:0000313" key="2">
    <source>
        <dbReference type="EMBL" id="MDR7944206.1"/>
    </source>
</evidence>
<name>A0ABU2D7Y1_ACHAE</name>
<organism evidence="2 3">
    <name type="scientific">Achromobacter aegrifaciens</name>
    <dbReference type="NCBI Taxonomy" id="1287736"/>
    <lineage>
        <taxon>Bacteria</taxon>
        <taxon>Pseudomonadati</taxon>
        <taxon>Pseudomonadota</taxon>
        <taxon>Betaproteobacteria</taxon>
        <taxon>Burkholderiales</taxon>
        <taxon>Alcaligenaceae</taxon>
        <taxon>Achromobacter</taxon>
    </lineage>
</organism>
<feature type="region of interest" description="Disordered" evidence="1">
    <location>
        <begin position="1"/>
        <end position="22"/>
    </location>
</feature>
<evidence type="ECO:0000313" key="3">
    <source>
        <dbReference type="Proteomes" id="UP001264156"/>
    </source>
</evidence>
<proteinExistence type="predicted"/>
<dbReference type="Proteomes" id="UP001264156">
    <property type="component" value="Unassembled WGS sequence"/>
</dbReference>